<evidence type="ECO:0000256" key="2">
    <source>
        <dbReference type="ARBA" id="ARBA00022737"/>
    </source>
</evidence>
<keyword evidence="2" id="KW-0677">Repeat</keyword>
<accession>A0A917PHJ2</accession>
<dbReference type="PROSITE" id="PS50082">
    <property type="entry name" value="WD_REPEATS_2"/>
    <property type="match status" value="1"/>
</dbReference>
<evidence type="ECO:0000256" key="1">
    <source>
        <dbReference type="ARBA" id="ARBA00022574"/>
    </source>
</evidence>
<protein>
    <submittedName>
        <fullName evidence="5">Uncharacterized protein</fullName>
    </submittedName>
</protein>
<evidence type="ECO:0000313" key="5">
    <source>
        <dbReference type="EMBL" id="GGJ79112.1"/>
    </source>
</evidence>
<feature type="repeat" description="WD" evidence="3">
    <location>
        <begin position="163"/>
        <end position="194"/>
    </location>
</feature>
<dbReference type="Gene3D" id="2.130.10.10">
    <property type="entry name" value="YVTN repeat-like/Quinoprotein amine dehydrogenase"/>
    <property type="match status" value="2"/>
</dbReference>
<dbReference type="InterPro" id="IPR015943">
    <property type="entry name" value="WD40/YVTN_repeat-like_dom_sf"/>
</dbReference>
<dbReference type="SUPFAM" id="SSF50969">
    <property type="entry name" value="YVTN repeat-like/Quinoprotein amine dehydrogenase"/>
    <property type="match status" value="1"/>
</dbReference>
<feature type="region of interest" description="Disordered" evidence="4">
    <location>
        <begin position="48"/>
        <end position="110"/>
    </location>
</feature>
<evidence type="ECO:0000313" key="6">
    <source>
        <dbReference type="Proteomes" id="UP000635726"/>
    </source>
</evidence>
<comment type="caution">
    <text evidence="5">The sequence shown here is derived from an EMBL/GenBank/DDBJ whole genome shotgun (WGS) entry which is preliminary data.</text>
</comment>
<dbReference type="SMART" id="SM00320">
    <property type="entry name" value="WD40"/>
    <property type="match status" value="2"/>
</dbReference>
<dbReference type="InterPro" id="IPR011044">
    <property type="entry name" value="Quino_amine_DH_bsu"/>
</dbReference>
<gene>
    <name evidence="5" type="ORF">GCM10008939_23710</name>
</gene>
<reference evidence="5" key="2">
    <citation type="submission" date="2020-09" db="EMBL/GenBank/DDBJ databases">
        <authorList>
            <person name="Sun Q."/>
            <person name="Ohkuma M."/>
        </authorList>
    </citation>
    <scope>NUCLEOTIDE SEQUENCE</scope>
    <source>
        <strain evidence="5">JCM 14371</strain>
    </source>
</reference>
<dbReference type="Pfam" id="PF00400">
    <property type="entry name" value="WD40"/>
    <property type="match status" value="2"/>
</dbReference>
<sequence length="259" mass="27030">MTAALPEAEFQAGQLALSPDGRTLYSAGAALHAWDAHTLKLRWTAPPATAARPAGSDPPGRMPPPLALSPDGRQLVTAGSGPGEVELRDTSSGQLRQSLPHPGPSAITPDNAWSLDVTALAYDPTGRQLAIGSRAGGIRLHDLRTGQERRLTGRCGGVSLPYLTAHQGSVGGLVWTGTATLISSANDETVKRWDTLAGLEVTCLSVPGGTRGLQVLPDDRLLALGVTSATLLDAGQFRRVARLGPFPAMLRELSVLECV</sequence>
<dbReference type="PANTHER" id="PTHR19848">
    <property type="entry name" value="WD40 REPEAT PROTEIN"/>
    <property type="match status" value="1"/>
</dbReference>
<dbReference type="InterPro" id="IPR001680">
    <property type="entry name" value="WD40_rpt"/>
</dbReference>
<dbReference type="Proteomes" id="UP000635726">
    <property type="component" value="Unassembled WGS sequence"/>
</dbReference>
<evidence type="ECO:0000256" key="3">
    <source>
        <dbReference type="PROSITE-ProRule" id="PRU00221"/>
    </source>
</evidence>
<dbReference type="AlphaFoldDB" id="A0A917PHJ2"/>
<proteinExistence type="predicted"/>
<dbReference type="EMBL" id="BMOE01000007">
    <property type="protein sequence ID" value="GGJ79112.1"/>
    <property type="molecule type" value="Genomic_DNA"/>
</dbReference>
<keyword evidence="1 3" id="KW-0853">WD repeat</keyword>
<reference evidence="5" key="1">
    <citation type="journal article" date="2014" name="Int. J. Syst. Evol. Microbiol.">
        <title>Complete genome sequence of Corynebacterium casei LMG S-19264T (=DSM 44701T), isolated from a smear-ripened cheese.</title>
        <authorList>
            <consortium name="US DOE Joint Genome Institute (JGI-PGF)"/>
            <person name="Walter F."/>
            <person name="Albersmeier A."/>
            <person name="Kalinowski J."/>
            <person name="Ruckert C."/>
        </authorList>
    </citation>
    <scope>NUCLEOTIDE SEQUENCE</scope>
    <source>
        <strain evidence="5">JCM 14371</strain>
    </source>
</reference>
<dbReference type="PANTHER" id="PTHR19848:SF8">
    <property type="entry name" value="F-BOX AND WD REPEAT DOMAIN CONTAINING 7"/>
    <property type="match status" value="1"/>
</dbReference>
<name>A0A917PHJ2_9DEIO</name>
<keyword evidence="6" id="KW-1185">Reference proteome</keyword>
<organism evidence="5 6">
    <name type="scientific">Deinococcus aquiradiocola</name>
    <dbReference type="NCBI Taxonomy" id="393059"/>
    <lineage>
        <taxon>Bacteria</taxon>
        <taxon>Thermotogati</taxon>
        <taxon>Deinococcota</taxon>
        <taxon>Deinococci</taxon>
        <taxon>Deinococcales</taxon>
        <taxon>Deinococcaceae</taxon>
        <taxon>Deinococcus</taxon>
    </lineage>
</organism>
<evidence type="ECO:0000256" key="4">
    <source>
        <dbReference type="SAM" id="MobiDB-lite"/>
    </source>
</evidence>